<keyword evidence="1" id="KW-1133">Transmembrane helix</keyword>
<reference evidence="2 3" key="1">
    <citation type="submission" date="2016-03" db="EMBL/GenBank/DDBJ databases">
        <title>EvidentialGene: Evidence-directed Construction of Genes on Genomes.</title>
        <authorList>
            <person name="Gilbert D.G."/>
            <person name="Choi J.-H."/>
            <person name="Mockaitis K."/>
            <person name="Colbourne J."/>
            <person name="Pfrender M."/>
        </authorList>
    </citation>
    <scope>NUCLEOTIDE SEQUENCE [LARGE SCALE GENOMIC DNA]</scope>
    <source>
        <strain evidence="2 3">Xinb3</strain>
        <tissue evidence="2">Complete organism</tissue>
    </source>
</reference>
<gene>
    <name evidence="2" type="ORF">APZ42_026703</name>
</gene>
<keyword evidence="3" id="KW-1185">Reference proteome</keyword>
<comment type="caution">
    <text evidence="2">The sequence shown here is derived from an EMBL/GenBank/DDBJ whole genome shotgun (WGS) entry which is preliminary data.</text>
</comment>
<keyword evidence="1" id="KW-0812">Transmembrane</keyword>
<dbReference type="EMBL" id="LRGB01002106">
    <property type="protein sequence ID" value="KZS09144.1"/>
    <property type="molecule type" value="Genomic_DNA"/>
</dbReference>
<keyword evidence="1" id="KW-0472">Membrane</keyword>
<feature type="transmembrane region" description="Helical" evidence="1">
    <location>
        <begin position="55"/>
        <end position="77"/>
    </location>
</feature>
<organism evidence="2 3">
    <name type="scientific">Daphnia magna</name>
    <dbReference type="NCBI Taxonomy" id="35525"/>
    <lineage>
        <taxon>Eukaryota</taxon>
        <taxon>Metazoa</taxon>
        <taxon>Ecdysozoa</taxon>
        <taxon>Arthropoda</taxon>
        <taxon>Crustacea</taxon>
        <taxon>Branchiopoda</taxon>
        <taxon>Diplostraca</taxon>
        <taxon>Cladocera</taxon>
        <taxon>Anomopoda</taxon>
        <taxon>Daphniidae</taxon>
        <taxon>Daphnia</taxon>
    </lineage>
</organism>
<dbReference type="AlphaFoldDB" id="A0A162DAL3"/>
<evidence type="ECO:0000256" key="1">
    <source>
        <dbReference type="SAM" id="Phobius"/>
    </source>
</evidence>
<evidence type="ECO:0000313" key="2">
    <source>
        <dbReference type="EMBL" id="KZS09144.1"/>
    </source>
</evidence>
<protein>
    <submittedName>
        <fullName evidence="2">Uncharacterized protein</fullName>
    </submittedName>
</protein>
<evidence type="ECO:0000313" key="3">
    <source>
        <dbReference type="Proteomes" id="UP000076858"/>
    </source>
</evidence>
<dbReference type="Proteomes" id="UP000076858">
    <property type="component" value="Unassembled WGS sequence"/>
</dbReference>
<name>A0A162DAL3_9CRUS</name>
<accession>A0A162DAL3</accession>
<proteinExistence type="predicted"/>
<sequence>MHSNFLHSHHIYIFKVVQTENSSVCKVAISQRGLQFTSYPGKCLPSLLILLQYSHMPLCSNVLFLFGKPFFSFLMWYKLSMRFMGACR</sequence>